<reference evidence="2" key="1">
    <citation type="journal article" date="2015" name="Nature">
        <title>Complex archaea that bridge the gap between prokaryotes and eukaryotes.</title>
        <authorList>
            <person name="Spang A."/>
            <person name="Saw J.H."/>
            <person name="Jorgensen S.L."/>
            <person name="Zaremba-Niedzwiedzka K."/>
            <person name="Martijn J."/>
            <person name="Lind A.E."/>
            <person name="van Eijk R."/>
            <person name="Schleper C."/>
            <person name="Guy L."/>
            <person name="Ettema T.J."/>
        </authorList>
    </citation>
    <scope>NUCLEOTIDE SEQUENCE</scope>
</reference>
<dbReference type="EMBL" id="LAZR01022427">
    <property type="protein sequence ID" value="KKL81905.1"/>
    <property type="molecule type" value="Genomic_DNA"/>
</dbReference>
<proteinExistence type="predicted"/>
<dbReference type="InterPro" id="IPR059222">
    <property type="entry name" value="NGO0469-like"/>
</dbReference>
<accession>A0A0F9HJN8</accession>
<gene>
    <name evidence="2" type="ORF">LCGC14_1990110</name>
</gene>
<evidence type="ECO:0000313" key="2">
    <source>
        <dbReference type="EMBL" id="KKL81905.1"/>
    </source>
</evidence>
<feature type="region of interest" description="Disordered" evidence="1">
    <location>
        <begin position="188"/>
        <end position="225"/>
    </location>
</feature>
<evidence type="ECO:0000256" key="1">
    <source>
        <dbReference type="SAM" id="MobiDB-lite"/>
    </source>
</evidence>
<dbReference type="AlphaFoldDB" id="A0A0F9HJN8"/>
<organism evidence="2">
    <name type="scientific">marine sediment metagenome</name>
    <dbReference type="NCBI Taxonomy" id="412755"/>
    <lineage>
        <taxon>unclassified sequences</taxon>
        <taxon>metagenomes</taxon>
        <taxon>ecological metagenomes</taxon>
    </lineage>
</organism>
<protein>
    <submittedName>
        <fullName evidence="2">Uncharacterized protein</fullName>
    </submittedName>
</protein>
<name>A0A0F9HJN8_9ZZZZ</name>
<comment type="caution">
    <text evidence="2">The sequence shown here is derived from an EMBL/GenBank/DDBJ whole genome shotgun (WGS) entry which is preliminary data.</text>
</comment>
<dbReference type="NCBIfam" id="NF046043">
    <property type="entry name" value="rep_init_NGO0469"/>
    <property type="match status" value="1"/>
</dbReference>
<sequence>MSVVAKKGVERELVPSGSHVARCIKIMHFGHVPNVNFHGQNVITDIVRLIWELPNEMRTFNEEKGPQPMAIHREYTLSLADKANLYKDLVGWRGKGFTQVELDGFDIFNVLGVPCMLSVIHQPNKAGNDYAKVVAVSGLPKGTECPENINPLFVWDYNQNYDEGVLENLHEWFRDKIKSSEEYKAKQMVGEEITGSEPNTQESPMPGLGDAPPDDGGEYINDLPF</sequence>